<comment type="caution">
    <text evidence="9">The sequence shown here is derived from an EMBL/GenBank/DDBJ whole genome shotgun (WGS) entry which is preliminary data.</text>
</comment>
<protein>
    <recommendedName>
        <fullName evidence="8">ABC3 transporter permease C-terminal domain-containing protein</fullName>
    </recommendedName>
</protein>
<evidence type="ECO:0000256" key="5">
    <source>
        <dbReference type="ARBA" id="ARBA00023136"/>
    </source>
</evidence>
<feature type="transmembrane region" description="Helical" evidence="7">
    <location>
        <begin position="823"/>
        <end position="849"/>
    </location>
</feature>
<dbReference type="GO" id="GO:0022857">
    <property type="term" value="F:transmembrane transporter activity"/>
    <property type="evidence" value="ECO:0007669"/>
    <property type="project" value="TreeGrafter"/>
</dbReference>
<evidence type="ECO:0000256" key="2">
    <source>
        <dbReference type="ARBA" id="ARBA00022475"/>
    </source>
</evidence>
<keyword evidence="3 7" id="KW-0812">Transmembrane</keyword>
<evidence type="ECO:0000256" key="7">
    <source>
        <dbReference type="SAM" id="Phobius"/>
    </source>
</evidence>
<dbReference type="InterPro" id="IPR003838">
    <property type="entry name" value="ABC3_permease_C"/>
</dbReference>
<name>R3WLR0_9ENTE</name>
<feature type="transmembrane region" description="Helical" evidence="7">
    <location>
        <begin position="788"/>
        <end position="811"/>
    </location>
</feature>
<evidence type="ECO:0000256" key="6">
    <source>
        <dbReference type="ARBA" id="ARBA00038076"/>
    </source>
</evidence>
<sequence length="866" mass="97954">MKLRNNNRTVIRTLSKANYKHNQSRNWLMIGAVATTVLVLFCIFSFMKGRIDAEYIMEVRHNGVASTTSLDRPTNLQKKEIERLSYIDRTGKVYGFSEGKVNGTSRFAGVVADNTAFEKMFVPAYSDIHGAYPKKENELMLSIRGLEELGITNPTLGMKIPVEIYMDKGKSENRTFLLSGFYTEYVHPIEGPPIGFFSEIYLNHLGFSMNNPTNLLIQQKNWYPGEDIEQMLYNDVDTIDEIQKFGSANSVSYNVIRRTVGGYDIAFLSIAILIICVFLLNYNVMNISVSREIRYYGLLKTIGATNRQIRRTIYQQFLKISLIGLLIGSGISLVIILGIAPKILSKYYLNNYGLSSQMIQFEPILLIGSVGLTLLLSFISILLPAYKAGKITPIESLNYIGPKTNKKRRRKGQEGAKLHYMAWRNLWRNRRATVLSMLSIFLGLGIALSSIVVVTSLDYTNNFKSFPDFELAAPYSPMFYLDDKIFDDSFASLTMEEAEYLQTLDGVKKSEVIYGGFIQANPDDKAWVPYFKGGTMIPNLESEDGKEQLKQMKAYFYSTILIVEDSYLDQLEKYSEKNQLSLDIEGLRAGTSVISTAGSLFSKKLLASSISEMGEVVHLDAKIPNKKPAERTFGGYVDSSKEEFPAKHYSYMQNGPELMMSEASFDQLGIQKRPLVVNLYVEEEKEPFVKRKIKRFMEQKEAAIAPNEREAKVPSAFINSESLEAAQDEIRTMKVAMYSISFLLISLGLVNHMNTTSSSLLSRRSEIAVMESVGMTRKQLRKLLIFEGLYYSGIVSALLCTLGSSSLFLLFKVIHGRMGYAQFTFPMISLLVIVSCLFLVCISIPLIFYRRMTNQSVIERLRETNE</sequence>
<dbReference type="RefSeq" id="WP_010767012.1">
    <property type="nucleotide sequence ID" value="NZ_ASWE01000004.1"/>
</dbReference>
<accession>R3WLR0</accession>
<feature type="domain" description="ABC3 transporter permease C-terminal" evidence="8">
    <location>
        <begin position="739"/>
        <end position="856"/>
    </location>
</feature>
<feature type="domain" description="ABC3 transporter permease C-terminal" evidence="8">
    <location>
        <begin position="269"/>
        <end position="393"/>
    </location>
</feature>
<keyword evidence="10" id="KW-1185">Reference proteome</keyword>
<evidence type="ECO:0000256" key="3">
    <source>
        <dbReference type="ARBA" id="ARBA00022692"/>
    </source>
</evidence>
<evidence type="ECO:0000256" key="4">
    <source>
        <dbReference type="ARBA" id="ARBA00022989"/>
    </source>
</evidence>
<dbReference type="eggNOG" id="COG0577">
    <property type="taxonomic scope" value="Bacteria"/>
</dbReference>
<evidence type="ECO:0000313" key="9">
    <source>
        <dbReference type="EMBL" id="EOL48786.1"/>
    </source>
</evidence>
<feature type="transmembrane region" description="Helical" evidence="7">
    <location>
        <begin position="26"/>
        <end position="47"/>
    </location>
</feature>
<comment type="similarity">
    <text evidence="6">Belongs to the ABC-4 integral membrane protein family.</text>
</comment>
<feature type="transmembrane region" description="Helical" evidence="7">
    <location>
        <begin position="434"/>
        <end position="457"/>
    </location>
</feature>
<dbReference type="PANTHER" id="PTHR30572:SF4">
    <property type="entry name" value="ABC TRANSPORTER PERMEASE YTRF"/>
    <property type="match status" value="1"/>
</dbReference>
<organism evidence="9 10">
    <name type="scientific">Enterococcus phoeniculicola ATCC BAA-412</name>
    <dbReference type="NCBI Taxonomy" id="1158610"/>
    <lineage>
        <taxon>Bacteria</taxon>
        <taxon>Bacillati</taxon>
        <taxon>Bacillota</taxon>
        <taxon>Bacilli</taxon>
        <taxon>Lactobacillales</taxon>
        <taxon>Enterococcaceae</taxon>
        <taxon>Enterococcus</taxon>
    </lineage>
</organism>
<dbReference type="PANTHER" id="PTHR30572">
    <property type="entry name" value="MEMBRANE COMPONENT OF TRANSPORTER-RELATED"/>
    <property type="match status" value="1"/>
</dbReference>
<keyword evidence="5 7" id="KW-0472">Membrane</keyword>
<evidence type="ECO:0000256" key="1">
    <source>
        <dbReference type="ARBA" id="ARBA00004651"/>
    </source>
</evidence>
<dbReference type="GO" id="GO:0005886">
    <property type="term" value="C:plasma membrane"/>
    <property type="evidence" value="ECO:0007669"/>
    <property type="project" value="UniProtKB-SubCell"/>
</dbReference>
<dbReference type="Proteomes" id="UP000013785">
    <property type="component" value="Unassembled WGS sequence"/>
</dbReference>
<evidence type="ECO:0000313" key="10">
    <source>
        <dbReference type="Proteomes" id="UP000013785"/>
    </source>
</evidence>
<dbReference type="PATRIC" id="fig|1158610.3.peg.311"/>
<gene>
    <name evidence="9" type="ORF">UC3_00337</name>
</gene>
<keyword evidence="4 7" id="KW-1133">Transmembrane helix</keyword>
<feature type="transmembrane region" description="Helical" evidence="7">
    <location>
        <begin position="265"/>
        <end position="284"/>
    </location>
</feature>
<keyword evidence="2" id="KW-1003">Cell membrane</keyword>
<reference evidence="9 10" key="1">
    <citation type="submission" date="2013-02" db="EMBL/GenBank/DDBJ databases">
        <title>The Genome Sequence of Enterococcus phoeniculicola BAA-412.</title>
        <authorList>
            <consortium name="The Broad Institute Genome Sequencing Platform"/>
            <consortium name="The Broad Institute Genome Sequencing Center for Infectious Disease"/>
            <person name="Earl A.M."/>
            <person name="Gilmore M.S."/>
            <person name="Lebreton F."/>
            <person name="Walker B."/>
            <person name="Young S.K."/>
            <person name="Zeng Q."/>
            <person name="Gargeya S."/>
            <person name="Fitzgerald M."/>
            <person name="Haas B."/>
            <person name="Abouelleil A."/>
            <person name="Alvarado L."/>
            <person name="Arachchi H.M."/>
            <person name="Berlin A.M."/>
            <person name="Chapman S.B."/>
            <person name="Dewar J."/>
            <person name="Goldberg J."/>
            <person name="Griggs A."/>
            <person name="Gujja S."/>
            <person name="Hansen M."/>
            <person name="Howarth C."/>
            <person name="Imamovic A."/>
            <person name="Larimer J."/>
            <person name="McCowan C."/>
            <person name="Murphy C."/>
            <person name="Neiman D."/>
            <person name="Pearson M."/>
            <person name="Priest M."/>
            <person name="Roberts A."/>
            <person name="Saif S."/>
            <person name="Shea T."/>
            <person name="Sisk P."/>
            <person name="Sykes S."/>
            <person name="Wortman J."/>
            <person name="Nusbaum C."/>
            <person name="Birren B."/>
        </authorList>
    </citation>
    <scope>NUCLEOTIDE SEQUENCE [LARGE SCALE GENOMIC DNA]</scope>
    <source>
        <strain evidence="9 10">ATCC BAA-412</strain>
    </source>
</reference>
<dbReference type="OrthoDB" id="1694171at2"/>
<feature type="transmembrane region" description="Helical" evidence="7">
    <location>
        <begin position="317"/>
        <end position="344"/>
    </location>
</feature>
<evidence type="ECO:0000259" key="8">
    <source>
        <dbReference type="Pfam" id="PF02687"/>
    </source>
</evidence>
<feature type="transmembrane region" description="Helical" evidence="7">
    <location>
        <begin position="735"/>
        <end position="754"/>
    </location>
</feature>
<proteinExistence type="inferred from homology"/>
<feature type="transmembrane region" description="Helical" evidence="7">
    <location>
        <begin position="364"/>
        <end position="386"/>
    </location>
</feature>
<dbReference type="Pfam" id="PF02687">
    <property type="entry name" value="FtsX"/>
    <property type="match status" value="2"/>
</dbReference>
<dbReference type="AlphaFoldDB" id="R3WLR0"/>
<dbReference type="STRING" id="154621.RV11_GL003281"/>
<dbReference type="EMBL" id="AJAT01000007">
    <property type="protein sequence ID" value="EOL48786.1"/>
    <property type="molecule type" value="Genomic_DNA"/>
</dbReference>
<comment type="subcellular location">
    <subcellularLocation>
        <location evidence="1">Cell membrane</location>
        <topology evidence="1">Multi-pass membrane protein</topology>
    </subcellularLocation>
</comment>
<dbReference type="HOGENOM" id="CLU_010964_1_0_9"/>
<dbReference type="InterPro" id="IPR050250">
    <property type="entry name" value="Macrolide_Exporter_MacB"/>
</dbReference>